<dbReference type="SUPFAM" id="SSF52540">
    <property type="entry name" value="P-loop containing nucleoside triphosphate hydrolases"/>
    <property type="match status" value="1"/>
</dbReference>
<reference evidence="13" key="1">
    <citation type="submission" date="2016-02" db="EMBL/GenBank/DDBJ databases">
        <authorList>
            <person name="Holder M.E."/>
            <person name="Ajami N.J."/>
            <person name="Petrosino J.F."/>
        </authorList>
    </citation>
    <scope>NUCLEOTIDE SEQUENCE [LARGE SCALE GENOMIC DNA]</scope>
    <source>
        <strain evidence="13">CCUG 45958</strain>
    </source>
</reference>
<dbReference type="InterPro" id="IPR004473">
    <property type="entry name" value="Restrct_endonuc_typeI_HsdR"/>
</dbReference>
<evidence type="ECO:0000259" key="11">
    <source>
        <dbReference type="PROSITE" id="PS51192"/>
    </source>
</evidence>
<dbReference type="InterPro" id="IPR055180">
    <property type="entry name" value="HsdR_RecA-like_helicase_dom_2"/>
</dbReference>
<accession>A0A0X8JN09</accession>
<evidence type="ECO:0000256" key="10">
    <source>
        <dbReference type="RuleBase" id="RU364115"/>
    </source>
</evidence>
<dbReference type="InterPro" id="IPR027417">
    <property type="entry name" value="P-loop_NTPase"/>
</dbReference>
<evidence type="ECO:0000256" key="8">
    <source>
        <dbReference type="ARBA" id="ARBA00022840"/>
    </source>
</evidence>
<dbReference type="GO" id="GO:0003677">
    <property type="term" value="F:DNA binding"/>
    <property type="evidence" value="ECO:0007669"/>
    <property type="project" value="UniProtKB-KW"/>
</dbReference>
<dbReference type="CDD" id="cd18800">
    <property type="entry name" value="SF2_C_EcoR124I-like"/>
    <property type="match status" value="1"/>
</dbReference>
<evidence type="ECO:0000256" key="1">
    <source>
        <dbReference type="ARBA" id="ARBA00000851"/>
    </source>
</evidence>
<dbReference type="RefSeq" id="WP_062254542.1">
    <property type="nucleotide sequence ID" value="NZ_CP014229.1"/>
</dbReference>
<evidence type="ECO:0000313" key="12">
    <source>
        <dbReference type="EMBL" id="AMD91393.1"/>
    </source>
</evidence>
<dbReference type="Pfam" id="PF22679">
    <property type="entry name" value="T1R_D3-like"/>
    <property type="match status" value="1"/>
</dbReference>
<dbReference type="EMBL" id="CP014229">
    <property type="protein sequence ID" value="AMD91393.1"/>
    <property type="molecule type" value="Genomic_DNA"/>
</dbReference>
<dbReference type="InterPro" id="IPR040980">
    <property type="entry name" value="SWI2_SNF2"/>
</dbReference>
<dbReference type="NCBIfam" id="TIGR00348">
    <property type="entry name" value="hsdR"/>
    <property type="match status" value="1"/>
</dbReference>
<evidence type="ECO:0000256" key="4">
    <source>
        <dbReference type="ARBA" id="ARBA00022741"/>
    </source>
</evidence>
<keyword evidence="4 10" id="KW-0547">Nucleotide-binding</keyword>
<dbReference type="CDD" id="cd18030">
    <property type="entry name" value="DEXHc_RE_I_HsdR"/>
    <property type="match status" value="1"/>
</dbReference>
<comment type="function">
    <text evidence="10">Subunit R is required for both nuclease and ATPase activities, but not for modification.</text>
</comment>
<protein>
    <recommendedName>
        <fullName evidence="10">Type I restriction enzyme endonuclease subunit</fullName>
        <shortName evidence="10">R protein</shortName>
        <ecNumber evidence="10">3.1.21.3</ecNumber>
    </recommendedName>
</protein>
<dbReference type="InterPro" id="IPR051268">
    <property type="entry name" value="Type-I_R_enzyme_R_subunit"/>
</dbReference>
<dbReference type="GO" id="GO:0005524">
    <property type="term" value="F:ATP binding"/>
    <property type="evidence" value="ECO:0007669"/>
    <property type="project" value="UniProtKB-KW"/>
</dbReference>
<keyword evidence="9 10" id="KW-0238">DNA-binding</keyword>
<evidence type="ECO:0000256" key="3">
    <source>
        <dbReference type="ARBA" id="ARBA00022722"/>
    </source>
</evidence>
<evidence type="ECO:0000256" key="5">
    <source>
        <dbReference type="ARBA" id="ARBA00022747"/>
    </source>
</evidence>
<evidence type="ECO:0000256" key="2">
    <source>
        <dbReference type="ARBA" id="ARBA00008598"/>
    </source>
</evidence>
<comment type="subunit">
    <text evidence="10">The type I restriction/modification system is composed of three polypeptides R, M and S.</text>
</comment>
<dbReference type="Pfam" id="PF18766">
    <property type="entry name" value="SWI2_SNF2"/>
    <property type="match status" value="1"/>
</dbReference>
<dbReference type="PANTHER" id="PTHR30195:SF15">
    <property type="entry name" value="TYPE I RESTRICTION ENZYME HINDI ENDONUCLEASE SUBUNIT"/>
    <property type="match status" value="1"/>
</dbReference>
<feature type="domain" description="Helicase ATP-binding" evidence="11">
    <location>
        <begin position="261"/>
        <end position="435"/>
    </location>
</feature>
<dbReference type="STRING" id="44742.AXF13_15360"/>
<dbReference type="AlphaFoldDB" id="A0A0X8JN09"/>
<dbReference type="KEGG" id="dfi:AXF13_15360"/>
<organism evidence="12 13">
    <name type="scientific">Desulfovibrio fairfieldensis</name>
    <dbReference type="NCBI Taxonomy" id="44742"/>
    <lineage>
        <taxon>Bacteria</taxon>
        <taxon>Pseudomonadati</taxon>
        <taxon>Thermodesulfobacteriota</taxon>
        <taxon>Desulfovibrionia</taxon>
        <taxon>Desulfovibrionales</taxon>
        <taxon>Desulfovibrionaceae</taxon>
        <taxon>Desulfovibrio</taxon>
    </lineage>
</organism>
<evidence type="ECO:0000256" key="7">
    <source>
        <dbReference type="ARBA" id="ARBA00022801"/>
    </source>
</evidence>
<name>A0A0X8JN09_9BACT</name>
<dbReference type="CDD" id="cd22332">
    <property type="entry name" value="HsdR_N"/>
    <property type="match status" value="1"/>
</dbReference>
<dbReference type="Gene3D" id="3.90.1570.50">
    <property type="match status" value="1"/>
</dbReference>
<evidence type="ECO:0000256" key="9">
    <source>
        <dbReference type="ARBA" id="ARBA00023125"/>
    </source>
</evidence>
<dbReference type="InterPro" id="IPR014001">
    <property type="entry name" value="Helicase_ATP-bd"/>
</dbReference>
<dbReference type="REBASE" id="138445">
    <property type="entry name" value="Dfa45958ORF15370P"/>
</dbReference>
<keyword evidence="3" id="KW-0540">Nuclease</keyword>
<evidence type="ECO:0000256" key="6">
    <source>
        <dbReference type="ARBA" id="ARBA00022759"/>
    </source>
</evidence>
<comment type="similarity">
    <text evidence="2 10">Belongs to the HsdR family.</text>
</comment>
<keyword evidence="6 12" id="KW-0255">Endonuclease</keyword>
<dbReference type="GO" id="GO:0009307">
    <property type="term" value="P:DNA restriction-modification system"/>
    <property type="evidence" value="ECO:0007669"/>
    <property type="project" value="UniProtKB-KW"/>
</dbReference>
<dbReference type="PROSITE" id="PS51192">
    <property type="entry name" value="HELICASE_ATP_BIND_1"/>
    <property type="match status" value="1"/>
</dbReference>
<dbReference type="EC" id="3.1.21.3" evidence="10"/>
<dbReference type="SMART" id="SM00487">
    <property type="entry name" value="DEXDc"/>
    <property type="match status" value="1"/>
</dbReference>
<gene>
    <name evidence="12" type="ORF">AXF13_15360</name>
</gene>
<keyword evidence="5 10" id="KW-0680">Restriction system</keyword>
<proteinExistence type="inferred from homology"/>
<sequence length="1022" mass="115913">MNNPYAERVTQQRVIALFRDELGYSYLGDWQHREGNASVEESLLLPFLVEQGYSPAHAKAAVDVLRQETLLAGRSLYAASEAVYSLMRYGIPVQVEAGENHQTVFCINWKQPEKNHFVIAEEVTLREGLERRPDLVLYINGIAVAVIELKRASVSVNQGIGQLISNQGSEYNPGFFTTVQWLMAGNNSEGLRYGAIGTPAKHYQRWKEDEGDASLSLLDKYLCKICNKERFIELLHDFVVFDGGRKKLPRPHQYFAVKYAQEHVRAYRGGIIWHSQGSGKSLVMVMLARWILENMPKARVLVVTDRIELDQQIEGVFHNAGQKHVQRIDRGRDLLPALQRHDLRLMCALIHKFGTRSQRGEQDLKAYIAALASQPGLTVGELFVFVDECHRTQSGNLYKAMRATMPAAVFIGFTGTPLLKTDKQTTMELFGGYIHTYKFDEAVRDKVVLDLLYEARDIDQRLSSEAKIDALFESRTAPLNEWQKAELKKRWGTMQNLLSSRSRMEKIVGEICFDFETKPVLSGGRGNAILVAASIRDACKYYELFQQTPLRGKCGLVTSYNLQTRDAAEDMGENTETARQFIYKTYVALLEHVKARAGKTPAEVYEERTKKLFVKEPANMRLVIVVDKLLTGFDAVPCSYLYIDKHMQDHGLFQAICRTNRVAGDEEDWKDFGRIVDFKDLFRKVEHSIAVYTSELDMPPDAANPQILLKNRLAACREKLDAAVEAFQLACEPVPPPKGDLEYIHYFCGNTELPDDLAAHEPRRTGLYHSVIKLLRAYANMADEMLAAGYTPDEAAHIKGLVSQAVHLRDAVRMASGEVLDFKPFEADMRDLLDRYVEASEPRIISAFDDMSLLEIVEQSGIQEAIEKRFAKLRHNQEAVAEAIENNVRRVIHDEQASNPEFYERMSTVLAELIALRRAKALEYEAYLQRLAEEVLHPMQQGHGGAIPKSCDTKGKRALYDNLGKDEALALRVHDALLKECPHGWRRNHAKRNAVKALLARQLPPHEDVERIFKIVDAQGEY</sequence>
<dbReference type="InterPro" id="IPR007409">
    <property type="entry name" value="Restrct_endonuc_type1_HsdR_N"/>
</dbReference>
<dbReference type="Proteomes" id="UP000069241">
    <property type="component" value="Chromosome"/>
</dbReference>
<dbReference type="Gene3D" id="3.40.50.300">
    <property type="entry name" value="P-loop containing nucleotide triphosphate hydrolases"/>
    <property type="match status" value="2"/>
</dbReference>
<evidence type="ECO:0000313" key="13">
    <source>
        <dbReference type="Proteomes" id="UP000069241"/>
    </source>
</evidence>
<dbReference type="Pfam" id="PF04313">
    <property type="entry name" value="HSDR_N"/>
    <property type="match status" value="1"/>
</dbReference>
<dbReference type="GO" id="GO:0009035">
    <property type="term" value="F:type I site-specific deoxyribonuclease activity"/>
    <property type="evidence" value="ECO:0007669"/>
    <property type="project" value="UniProtKB-EC"/>
</dbReference>
<keyword evidence="13" id="KW-1185">Reference proteome</keyword>
<comment type="catalytic activity">
    <reaction evidence="1 10">
        <text>Endonucleolytic cleavage of DNA to give random double-stranded fragments with terminal 5'-phosphates, ATP is simultaneously hydrolyzed.</text>
        <dbReference type="EC" id="3.1.21.3"/>
    </reaction>
</comment>
<dbReference type="PANTHER" id="PTHR30195">
    <property type="entry name" value="TYPE I SITE-SPECIFIC DEOXYRIBONUCLEASE PROTEIN SUBUNIT M AND R"/>
    <property type="match status" value="1"/>
</dbReference>
<keyword evidence="8 10" id="KW-0067">ATP-binding</keyword>
<keyword evidence="7 10" id="KW-0378">Hydrolase</keyword>